<dbReference type="EMBL" id="CP150096">
    <property type="protein sequence ID" value="WZN48085.1"/>
    <property type="molecule type" value="Genomic_DNA"/>
</dbReference>
<organism evidence="2 3">
    <name type="scientific">Chitinophaga caseinilytica</name>
    <dbReference type="NCBI Taxonomy" id="2267521"/>
    <lineage>
        <taxon>Bacteria</taxon>
        <taxon>Pseudomonadati</taxon>
        <taxon>Bacteroidota</taxon>
        <taxon>Chitinophagia</taxon>
        <taxon>Chitinophagales</taxon>
        <taxon>Chitinophagaceae</taxon>
        <taxon>Chitinophaga</taxon>
    </lineage>
</organism>
<name>A0ABZ2Z8A6_9BACT</name>
<proteinExistence type="predicted"/>
<feature type="transmembrane region" description="Helical" evidence="1">
    <location>
        <begin position="133"/>
        <end position="156"/>
    </location>
</feature>
<feature type="transmembrane region" description="Helical" evidence="1">
    <location>
        <begin position="38"/>
        <end position="56"/>
    </location>
</feature>
<reference evidence="2 3" key="1">
    <citation type="submission" date="2024-03" db="EMBL/GenBank/DDBJ databases">
        <title>Chitinophaga caseinilytica sp. nov., a casein hydrolysing bacterium isolated from forest soil.</title>
        <authorList>
            <person name="Lee D.S."/>
            <person name="Han D.M."/>
            <person name="Baek J.H."/>
            <person name="Choi D.G."/>
            <person name="Jeon J.H."/>
            <person name="Jeon C.O."/>
        </authorList>
    </citation>
    <scope>NUCLEOTIDE SEQUENCE [LARGE SCALE GENOMIC DNA]</scope>
    <source>
        <strain evidence="2 3">KACC 19118</strain>
    </source>
</reference>
<dbReference type="RefSeq" id="WP_341842685.1">
    <property type="nucleotide sequence ID" value="NZ_CP149792.1"/>
</dbReference>
<gene>
    <name evidence="2" type="ORF">WJU22_07840</name>
</gene>
<evidence type="ECO:0000313" key="2">
    <source>
        <dbReference type="EMBL" id="WZN48085.1"/>
    </source>
</evidence>
<accession>A0ABZ2Z8A6</accession>
<sequence length="175" mass="20125">MNLLFGLFRFLTWGNLISVSLLAVFVLISALFSPSIPALMMILMYATTFMHNYYCLRLQRTLRQPGAPLAEGFPKQIIILSVLAFIYAMYFVTMLIQLNRLEPSELDKLFPLGEIPKDTGYTRQDVLNAMMRIINFLFGIHAAAIAVNCVLSSFFLNKWKKDREQAENNEHFFDV</sequence>
<dbReference type="Proteomes" id="UP001449657">
    <property type="component" value="Chromosome"/>
</dbReference>
<keyword evidence="1" id="KW-0812">Transmembrane</keyword>
<feature type="transmembrane region" description="Helical" evidence="1">
    <location>
        <begin position="77"/>
        <end position="98"/>
    </location>
</feature>
<evidence type="ECO:0000313" key="3">
    <source>
        <dbReference type="Proteomes" id="UP001449657"/>
    </source>
</evidence>
<keyword evidence="1" id="KW-0472">Membrane</keyword>
<feature type="transmembrane region" description="Helical" evidence="1">
    <location>
        <begin position="12"/>
        <end position="32"/>
    </location>
</feature>
<evidence type="ECO:0008006" key="4">
    <source>
        <dbReference type="Google" id="ProtNLM"/>
    </source>
</evidence>
<keyword evidence="3" id="KW-1185">Reference proteome</keyword>
<protein>
    <recommendedName>
        <fullName evidence="4">DUF4199 domain-containing protein</fullName>
    </recommendedName>
</protein>
<keyword evidence="1" id="KW-1133">Transmembrane helix</keyword>
<evidence type="ECO:0000256" key="1">
    <source>
        <dbReference type="SAM" id="Phobius"/>
    </source>
</evidence>